<dbReference type="Proteomes" id="UP000011980">
    <property type="component" value="Unassembled WGS sequence"/>
</dbReference>
<comment type="caution">
    <text evidence="1">The sequence shown here is derived from an EMBL/GenBank/DDBJ whole genome shotgun (WGS) entry which is preliminary data.</text>
</comment>
<evidence type="ECO:0000313" key="2">
    <source>
        <dbReference type="Proteomes" id="UP000011980"/>
    </source>
</evidence>
<dbReference type="AlphaFoldDB" id="M6FA01"/>
<sequence>MKLISIYGLKYDTFSKAENFLAFQVKLRNKIKPLYYKKIIIHTEPNEV</sequence>
<proteinExistence type="predicted"/>
<gene>
    <name evidence="1" type="ORF">LEP1GSC008_1271</name>
</gene>
<organism evidence="1 2">
    <name type="scientific">Leptospira kirschneri serovar Bulgarica str. Nikolaevo</name>
    <dbReference type="NCBI Taxonomy" id="1240687"/>
    <lineage>
        <taxon>Bacteria</taxon>
        <taxon>Pseudomonadati</taxon>
        <taxon>Spirochaetota</taxon>
        <taxon>Spirochaetia</taxon>
        <taxon>Leptospirales</taxon>
        <taxon>Leptospiraceae</taxon>
        <taxon>Leptospira</taxon>
    </lineage>
</organism>
<dbReference type="EMBL" id="ANCE01000127">
    <property type="protein sequence ID" value="EMK23862.1"/>
    <property type="molecule type" value="Genomic_DNA"/>
</dbReference>
<name>M6FA01_9LEPT</name>
<protein>
    <submittedName>
        <fullName evidence="1">Uncharacterized protein</fullName>
    </submittedName>
</protein>
<dbReference type="PATRIC" id="fig|1240687.3.peg.2639"/>
<evidence type="ECO:0000313" key="1">
    <source>
        <dbReference type="EMBL" id="EMK23862.1"/>
    </source>
</evidence>
<reference evidence="1 2" key="1">
    <citation type="submission" date="2013-01" db="EMBL/GenBank/DDBJ databases">
        <authorList>
            <person name="Harkins D.M."/>
            <person name="Durkin A.S."/>
            <person name="Brinkac L.M."/>
            <person name="Haft D.H."/>
            <person name="Selengut J.D."/>
            <person name="Sanka R."/>
            <person name="DePew J."/>
            <person name="Purushe J."/>
            <person name="Galloway R.L."/>
            <person name="Vinetz J.M."/>
            <person name="Sutton G.G."/>
            <person name="Nierman W.C."/>
            <person name="Fouts D.E."/>
        </authorList>
    </citation>
    <scope>NUCLEOTIDE SEQUENCE [LARGE SCALE GENOMIC DNA]</scope>
    <source>
        <strain evidence="1 2">Nikolaevo</strain>
    </source>
</reference>
<accession>M6FA01</accession>